<reference evidence="9 10" key="1">
    <citation type="journal article" date="2016" name="Appl. Environ. Microbiol.">
        <title>Function and Phylogeny of Bacterial Butyryl Coenzyme A:Acetate Transferases and Their Diversity in the Proximal Colon of Swine.</title>
        <authorList>
            <person name="Trachsel J."/>
            <person name="Bayles D.O."/>
            <person name="Looft T."/>
            <person name="Levine U.Y."/>
            <person name="Allen H.K."/>
        </authorList>
    </citation>
    <scope>NUCLEOTIDE SEQUENCE [LARGE SCALE GENOMIC DNA]</scope>
    <source>
        <strain evidence="9 10">68-3-10</strain>
    </source>
</reference>
<evidence type="ECO:0000256" key="7">
    <source>
        <dbReference type="ARBA" id="ARBA00023136"/>
    </source>
</evidence>
<evidence type="ECO:0000313" key="10">
    <source>
        <dbReference type="Proteomes" id="UP000187404"/>
    </source>
</evidence>
<dbReference type="HAMAP" id="MF_00478">
    <property type="entry name" value="RsxE_RnfE"/>
    <property type="match status" value="1"/>
</dbReference>
<name>A0A1Q9JJR0_9FIRM</name>
<evidence type="ECO:0000256" key="3">
    <source>
        <dbReference type="ARBA" id="ARBA00022692"/>
    </source>
</evidence>
<dbReference type="NCBIfam" id="TIGR01948">
    <property type="entry name" value="rnfE"/>
    <property type="match status" value="1"/>
</dbReference>
<feature type="transmembrane region" description="Helical" evidence="8">
    <location>
        <begin position="129"/>
        <end position="148"/>
    </location>
</feature>
<keyword evidence="7 8" id="KW-0472">Membrane</keyword>
<dbReference type="GO" id="GO:0012505">
    <property type="term" value="C:endomembrane system"/>
    <property type="evidence" value="ECO:0007669"/>
    <property type="project" value="UniProtKB-SubCell"/>
</dbReference>
<evidence type="ECO:0000313" key="9">
    <source>
        <dbReference type="EMBL" id="OLR56381.1"/>
    </source>
</evidence>
<dbReference type="PIRSF" id="PIRSF006102">
    <property type="entry name" value="NQR_DE"/>
    <property type="match status" value="1"/>
</dbReference>
<evidence type="ECO:0000256" key="4">
    <source>
        <dbReference type="ARBA" id="ARBA00022967"/>
    </source>
</evidence>
<keyword evidence="2 8" id="KW-0813">Transport</keyword>
<feature type="transmembrane region" description="Helical" evidence="8">
    <location>
        <begin position="20"/>
        <end position="37"/>
    </location>
</feature>
<keyword evidence="4 8" id="KW-1278">Translocase</keyword>
<comment type="subcellular location">
    <subcellularLocation>
        <location evidence="8">Cell membrane</location>
        <topology evidence="8">Multi-pass membrane protein</topology>
    </subcellularLocation>
    <subcellularLocation>
        <location evidence="1">Endomembrane system</location>
        <topology evidence="1">Multi-pass membrane protein</topology>
    </subcellularLocation>
</comment>
<dbReference type="PANTHER" id="PTHR30586">
    <property type="entry name" value="ELECTRON TRANSPORT COMPLEX PROTEIN RNFE"/>
    <property type="match status" value="1"/>
</dbReference>
<comment type="subunit">
    <text evidence="8">The complex is composed of six subunits: RnfA, RnfB, RnfC, RnfD, RnfE and RnfG.</text>
</comment>
<sequence>MEKKSRLSILTNGIIKENPVLVLVLGTCPTLAVTTSVSNGVGMGVSAMAVLICSNIVISLLRNIIPDKVRIPCYIVVIAGFVTVVQLLLQAYVPALYSSLGLFIPLIVVNCIILGRAEMFANKNSVLDSALDGIGMGIGFTFALFLMGSFREILGSGTWLGFHVLDKFIPGMGIFNLAPGGFFAFAVVMALVTYLAKDKSKIRKDFGCAGCAMEGLCSDEKKANREKGEVAC</sequence>
<evidence type="ECO:0000256" key="5">
    <source>
        <dbReference type="ARBA" id="ARBA00022982"/>
    </source>
</evidence>
<keyword evidence="5 8" id="KW-0249">Electron transport</keyword>
<evidence type="ECO:0000256" key="8">
    <source>
        <dbReference type="HAMAP-Rule" id="MF_00478"/>
    </source>
</evidence>
<organism evidence="9 10">
    <name type="scientific">Hornefia porci</name>
    <dbReference type="NCBI Taxonomy" id="2652292"/>
    <lineage>
        <taxon>Bacteria</taxon>
        <taxon>Bacillati</taxon>
        <taxon>Bacillota</taxon>
        <taxon>Clostridia</taxon>
        <taxon>Peptostreptococcales</taxon>
        <taxon>Anaerovoracaceae</taxon>
        <taxon>Hornefia</taxon>
    </lineage>
</organism>
<proteinExistence type="inferred from homology"/>
<dbReference type="PANTHER" id="PTHR30586:SF0">
    <property type="entry name" value="ION-TRANSLOCATING OXIDOREDUCTASE COMPLEX SUBUNIT E"/>
    <property type="match status" value="1"/>
</dbReference>
<dbReference type="OrthoDB" id="9790976at2"/>
<dbReference type="InterPro" id="IPR010968">
    <property type="entry name" value="RnfE"/>
</dbReference>
<evidence type="ECO:0000256" key="1">
    <source>
        <dbReference type="ARBA" id="ARBA00004127"/>
    </source>
</evidence>
<dbReference type="GO" id="GO:0005886">
    <property type="term" value="C:plasma membrane"/>
    <property type="evidence" value="ECO:0007669"/>
    <property type="project" value="UniProtKB-SubCell"/>
</dbReference>
<dbReference type="EMBL" id="MJIE01000001">
    <property type="protein sequence ID" value="OLR56381.1"/>
    <property type="molecule type" value="Genomic_DNA"/>
</dbReference>
<keyword evidence="8" id="KW-1003">Cell membrane</keyword>
<dbReference type="NCBIfam" id="NF009070">
    <property type="entry name" value="PRK12405.1"/>
    <property type="match status" value="1"/>
</dbReference>
<dbReference type="Pfam" id="PF02508">
    <property type="entry name" value="Rnf-Nqr"/>
    <property type="match status" value="1"/>
</dbReference>
<keyword evidence="10" id="KW-1185">Reference proteome</keyword>
<evidence type="ECO:0000256" key="2">
    <source>
        <dbReference type="ARBA" id="ARBA00022448"/>
    </source>
</evidence>
<keyword evidence="6 8" id="KW-1133">Transmembrane helix</keyword>
<dbReference type="GO" id="GO:0022900">
    <property type="term" value="P:electron transport chain"/>
    <property type="evidence" value="ECO:0007669"/>
    <property type="project" value="UniProtKB-UniRule"/>
</dbReference>
<protein>
    <recommendedName>
        <fullName evidence="8">Ion-translocating oxidoreductase complex subunit E</fullName>
        <ecNumber evidence="8">7.-.-.-</ecNumber>
    </recommendedName>
    <alternativeName>
        <fullName evidence="8">Rnf electron transport complex subunit E</fullName>
    </alternativeName>
</protein>
<feature type="transmembrane region" description="Helical" evidence="8">
    <location>
        <begin position="43"/>
        <end position="61"/>
    </location>
</feature>
<dbReference type="EC" id="7.-.-.-" evidence="8"/>
<accession>A0A1Q9JJR0</accession>
<dbReference type="AlphaFoldDB" id="A0A1Q9JJR0"/>
<dbReference type="STRING" id="1261640.BHK98_10055"/>
<dbReference type="Proteomes" id="UP000187404">
    <property type="component" value="Unassembled WGS sequence"/>
</dbReference>
<keyword evidence="3 8" id="KW-0812">Transmembrane</keyword>
<feature type="transmembrane region" description="Helical" evidence="8">
    <location>
        <begin position="168"/>
        <end position="196"/>
    </location>
</feature>
<comment type="caution">
    <text evidence="9">The sequence shown here is derived from an EMBL/GenBank/DDBJ whole genome shotgun (WGS) entry which is preliminary data.</text>
</comment>
<feature type="transmembrane region" description="Helical" evidence="8">
    <location>
        <begin position="73"/>
        <end position="93"/>
    </location>
</feature>
<gene>
    <name evidence="8" type="primary">rnfE</name>
    <name evidence="9" type="ORF">BHK98_10055</name>
</gene>
<comment type="similarity">
    <text evidence="8">Belongs to the NqrDE/RnfAE family.</text>
</comment>
<feature type="transmembrane region" description="Helical" evidence="8">
    <location>
        <begin position="99"/>
        <end position="117"/>
    </location>
</feature>
<dbReference type="InterPro" id="IPR003667">
    <property type="entry name" value="NqrDE/RnfAE"/>
</dbReference>
<comment type="function">
    <text evidence="8">Part of a membrane-bound complex that couples electron transfer with translocation of ions across the membrane.</text>
</comment>
<dbReference type="RefSeq" id="WP_075713952.1">
    <property type="nucleotide sequence ID" value="NZ_MJIE01000001.1"/>
</dbReference>
<evidence type="ECO:0000256" key="6">
    <source>
        <dbReference type="ARBA" id="ARBA00022989"/>
    </source>
</evidence>